<proteinExistence type="inferred from homology"/>
<dbReference type="SUPFAM" id="SSF88946">
    <property type="entry name" value="Sigma2 domain of RNA polymerase sigma factors"/>
    <property type="match status" value="1"/>
</dbReference>
<comment type="similarity">
    <text evidence="1">Belongs to the sigma-70 factor family. ECF subfamily.</text>
</comment>
<dbReference type="InterPro" id="IPR039425">
    <property type="entry name" value="RNA_pol_sigma-70-like"/>
</dbReference>
<dbReference type="InterPro" id="IPR007627">
    <property type="entry name" value="RNA_pol_sigma70_r2"/>
</dbReference>
<evidence type="ECO:0000259" key="6">
    <source>
        <dbReference type="Pfam" id="PF08281"/>
    </source>
</evidence>
<dbReference type="GO" id="GO:0006352">
    <property type="term" value="P:DNA-templated transcription initiation"/>
    <property type="evidence" value="ECO:0007669"/>
    <property type="project" value="InterPro"/>
</dbReference>
<name>A0A0C1D8B3_9SPHI</name>
<dbReference type="NCBIfam" id="TIGR02937">
    <property type="entry name" value="sigma70-ECF"/>
    <property type="match status" value="1"/>
</dbReference>
<accession>A0A0C1D8B3</accession>
<dbReference type="InterPro" id="IPR014284">
    <property type="entry name" value="RNA_pol_sigma-70_dom"/>
</dbReference>
<keyword evidence="4" id="KW-0804">Transcription</keyword>
<evidence type="ECO:0000256" key="2">
    <source>
        <dbReference type="ARBA" id="ARBA00023015"/>
    </source>
</evidence>
<dbReference type="NCBIfam" id="TIGR02985">
    <property type="entry name" value="Sig70_bacteroi1"/>
    <property type="match status" value="1"/>
</dbReference>
<protein>
    <recommendedName>
        <fullName evidence="9">RNA polymerase sigma-70 factor</fullName>
    </recommendedName>
</protein>
<dbReference type="GO" id="GO:0003677">
    <property type="term" value="F:DNA binding"/>
    <property type="evidence" value="ECO:0007669"/>
    <property type="project" value="InterPro"/>
</dbReference>
<keyword evidence="8" id="KW-1185">Reference proteome</keyword>
<dbReference type="Gene3D" id="1.10.1740.10">
    <property type="match status" value="1"/>
</dbReference>
<reference evidence="7 8" key="1">
    <citation type="submission" date="2014-10" db="EMBL/GenBank/DDBJ databases">
        <title>Pedobacter Kyungheensis.</title>
        <authorList>
            <person name="Anderson B.M."/>
            <person name="Newman J.D."/>
        </authorList>
    </citation>
    <scope>NUCLEOTIDE SEQUENCE [LARGE SCALE GENOMIC DNA]</scope>
    <source>
        <strain evidence="7 8">KACC 16221</strain>
    </source>
</reference>
<evidence type="ECO:0000256" key="3">
    <source>
        <dbReference type="ARBA" id="ARBA00023082"/>
    </source>
</evidence>
<comment type="caution">
    <text evidence="7">The sequence shown here is derived from an EMBL/GenBank/DDBJ whole genome shotgun (WGS) entry which is preliminary data.</text>
</comment>
<evidence type="ECO:0000256" key="4">
    <source>
        <dbReference type="ARBA" id="ARBA00023163"/>
    </source>
</evidence>
<dbReference type="InterPro" id="IPR036388">
    <property type="entry name" value="WH-like_DNA-bd_sf"/>
</dbReference>
<keyword evidence="2" id="KW-0805">Transcription regulation</keyword>
<feature type="domain" description="RNA polymerase sigma-70 region 2" evidence="5">
    <location>
        <begin position="21"/>
        <end position="84"/>
    </location>
</feature>
<dbReference type="InterPro" id="IPR013324">
    <property type="entry name" value="RNA_pol_sigma_r3/r4-like"/>
</dbReference>
<evidence type="ECO:0000259" key="5">
    <source>
        <dbReference type="Pfam" id="PF04542"/>
    </source>
</evidence>
<dbReference type="RefSeq" id="WP_039476501.1">
    <property type="nucleotide sequence ID" value="NZ_JSYN01000014.1"/>
</dbReference>
<dbReference type="SUPFAM" id="SSF88659">
    <property type="entry name" value="Sigma3 and sigma4 domains of RNA polymerase sigma factors"/>
    <property type="match status" value="1"/>
</dbReference>
<evidence type="ECO:0000256" key="1">
    <source>
        <dbReference type="ARBA" id="ARBA00010641"/>
    </source>
</evidence>
<evidence type="ECO:0000313" key="7">
    <source>
        <dbReference type="EMBL" id="KIA93571.1"/>
    </source>
</evidence>
<dbReference type="Pfam" id="PF08281">
    <property type="entry name" value="Sigma70_r4_2"/>
    <property type="match status" value="1"/>
</dbReference>
<dbReference type="EMBL" id="JSYN01000014">
    <property type="protein sequence ID" value="KIA93571.1"/>
    <property type="molecule type" value="Genomic_DNA"/>
</dbReference>
<dbReference type="PANTHER" id="PTHR43133:SF46">
    <property type="entry name" value="RNA POLYMERASE SIGMA-70 FACTOR ECF SUBFAMILY"/>
    <property type="match status" value="1"/>
</dbReference>
<feature type="domain" description="RNA polymerase sigma factor 70 region 4 type 2" evidence="6">
    <location>
        <begin position="118"/>
        <end position="169"/>
    </location>
</feature>
<dbReference type="CDD" id="cd06171">
    <property type="entry name" value="Sigma70_r4"/>
    <property type="match status" value="1"/>
</dbReference>
<dbReference type="Proteomes" id="UP000031246">
    <property type="component" value="Unassembled WGS sequence"/>
</dbReference>
<dbReference type="InterPro" id="IPR013249">
    <property type="entry name" value="RNA_pol_sigma70_r4_t2"/>
</dbReference>
<gene>
    <name evidence="7" type="ORF">OC25_12425</name>
</gene>
<dbReference type="InterPro" id="IPR014327">
    <property type="entry name" value="RNA_pol_sigma70_bacteroid"/>
</dbReference>
<sequence>MSNTLFLSLKEDNRQAMEQIYHAHWESVFDAAFKRVGDEDIAQDIVQEIFITLWQNRKTIEIQGELGAYLHGAVKYRVINHFRSVAMRDGHQTEFALLMEGKHTAAADSELIRQDADREVEQALAQLPDRMRLVIAMSRKEDKTIKEIASELDVSVQTVKNQITAAMKILRKNLSYILFLAFLFG</sequence>
<organism evidence="7 8">
    <name type="scientific">Pedobacter kyungheensis</name>
    <dbReference type="NCBI Taxonomy" id="1069985"/>
    <lineage>
        <taxon>Bacteria</taxon>
        <taxon>Pseudomonadati</taxon>
        <taxon>Bacteroidota</taxon>
        <taxon>Sphingobacteriia</taxon>
        <taxon>Sphingobacteriales</taxon>
        <taxon>Sphingobacteriaceae</taxon>
        <taxon>Pedobacter</taxon>
    </lineage>
</organism>
<dbReference type="GO" id="GO:0016987">
    <property type="term" value="F:sigma factor activity"/>
    <property type="evidence" value="ECO:0007669"/>
    <property type="project" value="UniProtKB-KW"/>
</dbReference>
<evidence type="ECO:0008006" key="9">
    <source>
        <dbReference type="Google" id="ProtNLM"/>
    </source>
</evidence>
<dbReference type="OrthoDB" id="1100095at2"/>
<dbReference type="PANTHER" id="PTHR43133">
    <property type="entry name" value="RNA POLYMERASE ECF-TYPE SIGMA FACTO"/>
    <property type="match status" value="1"/>
</dbReference>
<keyword evidence="3" id="KW-0731">Sigma factor</keyword>
<evidence type="ECO:0000313" key="8">
    <source>
        <dbReference type="Proteomes" id="UP000031246"/>
    </source>
</evidence>
<dbReference type="Gene3D" id="1.10.10.10">
    <property type="entry name" value="Winged helix-like DNA-binding domain superfamily/Winged helix DNA-binding domain"/>
    <property type="match status" value="1"/>
</dbReference>
<dbReference type="Pfam" id="PF04542">
    <property type="entry name" value="Sigma70_r2"/>
    <property type="match status" value="1"/>
</dbReference>
<dbReference type="AlphaFoldDB" id="A0A0C1D8B3"/>
<dbReference type="InterPro" id="IPR013325">
    <property type="entry name" value="RNA_pol_sigma_r2"/>
</dbReference>